<organism evidence="2 3">
    <name type="scientific">Diceros bicornis minor</name>
    <name type="common">South-central black rhinoceros</name>
    <dbReference type="NCBI Taxonomy" id="77932"/>
    <lineage>
        <taxon>Eukaryota</taxon>
        <taxon>Metazoa</taxon>
        <taxon>Chordata</taxon>
        <taxon>Craniata</taxon>
        <taxon>Vertebrata</taxon>
        <taxon>Euteleostomi</taxon>
        <taxon>Mammalia</taxon>
        <taxon>Eutheria</taxon>
        <taxon>Laurasiatheria</taxon>
        <taxon>Perissodactyla</taxon>
        <taxon>Rhinocerotidae</taxon>
        <taxon>Diceros</taxon>
    </lineage>
</organism>
<gene>
    <name evidence="2" type="ORF">HPG69_019263</name>
</gene>
<evidence type="ECO:0000256" key="1">
    <source>
        <dbReference type="SAM" id="MobiDB-lite"/>
    </source>
</evidence>
<dbReference type="EMBL" id="JACDTQ010000127">
    <property type="protein sequence ID" value="KAF5929242.1"/>
    <property type="molecule type" value="Genomic_DNA"/>
</dbReference>
<dbReference type="Proteomes" id="UP000551758">
    <property type="component" value="Unassembled WGS sequence"/>
</dbReference>
<reference evidence="2 3" key="1">
    <citation type="journal article" date="2020" name="Mol. Biol. Evol.">
        <title>Interspecific Gene Flow and the Evolution of Specialization in Black and White Rhinoceros.</title>
        <authorList>
            <person name="Moodley Y."/>
            <person name="Westbury M.V."/>
            <person name="Russo I.M."/>
            <person name="Gopalakrishnan S."/>
            <person name="Rakotoarivelo A."/>
            <person name="Olsen R.A."/>
            <person name="Prost S."/>
            <person name="Tunstall T."/>
            <person name="Ryder O.A."/>
            <person name="Dalen L."/>
            <person name="Bruford M.W."/>
        </authorList>
    </citation>
    <scope>NUCLEOTIDE SEQUENCE [LARGE SCALE GENOMIC DNA]</scope>
    <source>
        <strain evidence="2">SBR-YM</strain>
        <tissue evidence="2">Skin</tissue>
    </source>
</reference>
<name>A0A7J7FMF9_DICBM</name>
<protein>
    <submittedName>
        <fullName evidence="2">Uncharacterized protein</fullName>
    </submittedName>
</protein>
<sequence length="266" mass="30094">MSLWPGTNVLRQPELQKIAVLRSSPYCKMAGRKIEKIIIKLRIPMAVSRSRGKPHSQRPKKGSPLQLGACSSKGRADIPNSQGIPEHPRKAMSKQKTTAVKSMIKKKKKGKVLTTVTKPIGRDKNGDTRKFKILKMPKYYLREEVNTKKTTSECHSQGPYHPHWSPWRQAVVSLKQLATCAWTTSPHSSLYIEHSDFVITSTKTDFDGRKRNEPTEQCKEDLKTVDSQLLPKIRALPSSRTACILHCLKNEAYPHKLVVLNHLQSS</sequence>
<comment type="caution">
    <text evidence="2">The sequence shown here is derived from an EMBL/GenBank/DDBJ whole genome shotgun (WGS) entry which is preliminary data.</text>
</comment>
<evidence type="ECO:0000313" key="2">
    <source>
        <dbReference type="EMBL" id="KAF5929242.1"/>
    </source>
</evidence>
<feature type="region of interest" description="Disordered" evidence="1">
    <location>
        <begin position="47"/>
        <end position="96"/>
    </location>
</feature>
<accession>A0A7J7FMF9</accession>
<proteinExistence type="predicted"/>
<dbReference type="AlphaFoldDB" id="A0A7J7FMF9"/>
<feature type="compositionally biased region" description="Basic residues" evidence="1">
    <location>
        <begin position="50"/>
        <end position="61"/>
    </location>
</feature>
<feature type="non-terminal residue" evidence="2">
    <location>
        <position position="1"/>
    </location>
</feature>
<keyword evidence="3" id="KW-1185">Reference proteome</keyword>
<evidence type="ECO:0000313" key="3">
    <source>
        <dbReference type="Proteomes" id="UP000551758"/>
    </source>
</evidence>